<feature type="transmembrane region" description="Helical" evidence="1">
    <location>
        <begin position="93"/>
        <end position="115"/>
    </location>
</feature>
<gene>
    <name evidence="2" type="ORF">V8G54_021400</name>
</gene>
<protein>
    <submittedName>
        <fullName evidence="2">Uncharacterized protein</fullName>
    </submittedName>
</protein>
<dbReference type="Proteomes" id="UP001374535">
    <property type="component" value="Chromosome 6"/>
</dbReference>
<dbReference type="AlphaFoldDB" id="A0AAQ3NDE5"/>
<keyword evidence="1" id="KW-0812">Transmembrane</keyword>
<evidence type="ECO:0000256" key="1">
    <source>
        <dbReference type="SAM" id="Phobius"/>
    </source>
</evidence>
<evidence type="ECO:0000313" key="3">
    <source>
        <dbReference type="Proteomes" id="UP001374535"/>
    </source>
</evidence>
<accession>A0AAQ3NDE5</accession>
<keyword evidence="3" id="KW-1185">Reference proteome</keyword>
<organism evidence="2 3">
    <name type="scientific">Vigna mungo</name>
    <name type="common">Black gram</name>
    <name type="synonym">Phaseolus mungo</name>
    <dbReference type="NCBI Taxonomy" id="3915"/>
    <lineage>
        <taxon>Eukaryota</taxon>
        <taxon>Viridiplantae</taxon>
        <taxon>Streptophyta</taxon>
        <taxon>Embryophyta</taxon>
        <taxon>Tracheophyta</taxon>
        <taxon>Spermatophyta</taxon>
        <taxon>Magnoliopsida</taxon>
        <taxon>eudicotyledons</taxon>
        <taxon>Gunneridae</taxon>
        <taxon>Pentapetalae</taxon>
        <taxon>rosids</taxon>
        <taxon>fabids</taxon>
        <taxon>Fabales</taxon>
        <taxon>Fabaceae</taxon>
        <taxon>Papilionoideae</taxon>
        <taxon>50 kb inversion clade</taxon>
        <taxon>NPAAA clade</taxon>
        <taxon>indigoferoid/millettioid clade</taxon>
        <taxon>Phaseoleae</taxon>
        <taxon>Vigna</taxon>
    </lineage>
</organism>
<reference evidence="2 3" key="1">
    <citation type="journal article" date="2023" name="Life. Sci Alliance">
        <title>Evolutionary insights into 3D genome organization and epigenetic landscape of Vigna mungo.</title>
        <authorList>
            <person name="Junaid A."/>
            <person name="Singh B."/>
            <person name="Bhatia S."/>
        </authorList>
    </citation>
    <scope>NUCLEOTIDE SEQUENCE [LARGE SCALE GENOMIC DNA]</scope>
    <source>
        <strain evidence="2">Urdbean</strain>
    </source>
</reference>
<keyword evidence="1" id="KW-0472">Membrane</keyword>
<evidence type="ECO:0000313" key="2">
    <source>
        <dbReference type="EMBL" id="WVZ08054.1"/>
    </source>
</evidence>
<proteinExistence type="predicted"/>
<name>A0AAQ3NDE5_VIGMU</name>
<keyword evidence="1" id="KW-1133">Transmembrane helix</keyword>
<sequence>MASTNLPKNEPLLLRSCSTTVTTLGASLHYTSPCNKCSVKFLYISTQVQFTITISSNFYDCYLKVIPFSSSFHYLAFNVSKHTRPITPSFKTYFIYIYIYIYIHSTILLLFFLFLPH</sequence>
<dbReference type="EMBL" id="CP144695">
    <property type="protein sequence ID" value="WVZ08054.1"/>
    <property type="molecule type" value="Genomic_DNA"/>
</dbReference>